<keyword evidence="6" id="KW-1185">Reference proteome</keyword>
<dbReference type="InterPro" id="IPR013534">
    <property type="entry name" value="Starch_synth_cat_dom"/>
</dbReference>
<dbReference type="GeneID" id="14551705"/>
<feature type="domain" description="Glycosyl transferase family 1" evidence="3">
    <location>
        <begin position="345"/>
        <end position="499"/>
    </location>
</feature>
<organism evidence="5 6">
    <name type="scientific">Sulfolobus acidocaldarius (strain ATCC 33909 / DSM 639 / JCM 8929 / NBRC 15157 / NCIMB 11770)</name>
    <dbReference type="NCBI Taxonomy" id="330779"/>
    <lineage>
        <taxon>Archaea</taxon>
        <taxon>Thermoproteota</taxon>
        <taxon>Thermoprotei</taxon>
        <taxon>Sulfolobales</taxon>
        <taxon>Sulfolobaceae</taxon>
        <taxon>Sulfolobus</taxon>
    </lineage>
</organism>
<dbReference type="PANTHER" id="PTHR45825">
    <property type="entry name" value="GRANULE-BOUND STARCH SYNTHASE 1, CHLOROPLASTIC/AMYLOPLASTIC"/>
    <property type="match status" value="1"/>
</dbReference>
<name>F2Z6E6_SULAC</name>
<dbReference type="CAZy" id="GT5">
    <property type="family name" value="Glycosyltransferase Family 5"/>
</dbReference>
<evidence type="ECO:0000313" key="6">
    <source>
        <dbReference type="Proteomes" id="UP000001018"/>
    </source>
</evidence>
<dbReference type="Gene3D" id="3.40.50.2000">
    <property type="entry name" value="Glycogen Phosphorylase B"/>
    <property type="match status" value="2"/>
</dbReference>
<dbReference type="GO" id="GO:0016757">
    <property type="term" value="F:glycosyltransferase activity"/>
    <property type="evidence" value="ECO:0007669"/>
    <property type="project" value="UniProtKB-KW"/>
</dbReference>
<dbReference type="Pfam" id="PF08323">
    <property type="entry name" value="Glyco_transf_5"/>
    <property type="match status" value="1"/>
</dbReference>
<gene>
    <name evidence="5" type="ordered locus">Saci_1201</name>
</gene>
<reference evidence="5 6" key="1">
    <citation type="journal article" date="2005" name="J. Bacteriol.">
        <title>The genome of Sulfolobus acidocaldarius, a model organism of the Crenarchaeota.</title>
        <authorList>
            <person name="Chen L."/>
            <person name="Brugger K."/>
            <person name="Skovgaard M."/>
            <person name="Redder P."/>
            <person name="She Q."/>
            <person name="Torarinsson E."/>
            <person name="Greve B."/>
            <person name="Awayez M."/>
            <person name="Zibat A."/>
            <person name="Klenk H.-P."/>
            <person name="Garrett R.A."/>
        </authorList>
    </citation>
    <scope>NUCLEOTIDE SEQUENCE [LARGE SCALE GENOMIC DNA]</scope>
    <source>
        <strain evidence="6">ATCC 33909 / DSM 639 / JCM 8929 / NBRC 15157 / NCIMB 11770</strain>
    </source>
</reference>
<dbReference type="Pfam" id="PF00534">
    <property type="entry name" value="Glycos_transf_1"/>
    <property type="match status" value="1"/>
</dbReference>
<feature type="domain" description="Starch synthase catalytic" evidence="4">
    <location>
        <begin position="15"/>
        <end position="256"/>
    </location>
</feature>
<evidence type="ECO:0000259" key="4">
    <source>
        <dbReference type="Pfam" id="PF08323"/>
    </source>
</evidence>
<dbReference type="Proteomes" id="UP000001018">
    <property type="component" value="Chromosome"/>
</dbReference>
<sequence length="566" mass="64880">MKRYESLWFEDELKHVWMISAELEKVASLGGLGPVVYNLGKELVKQGIKVTVIMPSHGRHLNDYYRSLLKLNEISLVAEGDRIGIDGKSYHYKLGFEHGNLDGMNVVLIKGLDYNTGRIIDSWNIYDNAMEKSSLLARAVEKYAKFSIPNDIPSIIHVHDWHSVIAGVTAKFTFEARRVIVPLVFTVHLLNKVSAPWHYASEDWSGLMNYPHYIWRIIKHDLYTTREVWDFFSSGSIEKFGSYEADLITSVSKSYLTYDIFNFIGNWIENKSCIHYNGTDWEVEETKKYAYSKFGTEDRAEIRKRLFDELEVLRVTPEDYTTGNILWNNRFNIGIKDDWTYSRLENGPLILFAGRMVYQKGIDSLLIAFDEVLKTINNARLIILGLPSSDYGLLQNVVSNISRHGGNIRIILGKMSKELYRLFYYSASVFVIPSRWEPFGLVAVESMAVGTPVVAYSVGGLRESIVDIRVDQEQGTGLLVEPENVWELSKALISALSLSMASETNNGDFLKYTEVKTNDVKLWDKIRQNCVRRVNENFRWSASAKQLQECYSKAQTMAKYRLLASF</sequence>
<dbReference type="AlphaFoldDB" id="F2Z6E6"/>
<keyword evidence="2 5" id="KW-0808">Transferase</keyword>
<dbReference type="HOGENOM" id="CLU_009583_18_5_2"/>
<dbReference type="PANTHER" id="PTHR45825:SF11">
    <property type="entry name" value="ALPHA AMYLASE DOMAIN-CONTAINING PROTEIN"/>
    <property type="match status" value="1"/>
</dbReference>
<dbReference type="EMBL" id="CP000077">
    <property type="protein sequence ID" value="AAY80548.1"/>
    <property type="molecule type" value="Genomic_DNA"/>
</dbReference>
<evidence type="ECO:0000256" key="2">
    <source>
        <dbReference type="ARBA" id="ARBA00022679"/>
    </source>
</evidence>
<protein>
    <submittedName>
        <fullName evidence="5">Glycosyl transferase</fullName>
    </submittedName>
</protein>
<evidence type="ECO:0000313" key="5">
    <source>
        <dbReference type="EMBL" id="AAY80548.1"/>
    </source>
</evidence>
<dbReference type="SUPFAM" id="SSF53756">
    <property type="entry name" value="UDP-Glycosyltransferase/glycogen phosphorylase"/>
    <property type="match status" value="1"/>
</dbReference>
<dbReference type="PATRIC" id="fig|330779.12.peg.1164"/>
<evidence type="ECO:0000259" key="3">
    <source>
        <dbReference type="Pfam" id="PF00534"/>
    </source>
</evidence>
<dbReference type="KEGG" id="sai:Saci_1201"/>
<dbReference type="STRING" id="330779.Saci_1201"/>
<keyword evidence="1" id="KW-0328">Glycosyltransferase</keyword>
<proteinExistence type="predicted"/>
<dbReference type="InterPro" id="IPR001296">
    <property type="entry name" value="Glyco_trans_1"/>
</dbReference>
<dbReference type="RefSeq" id="WP_011278050.1">
    <property type="nucleotide sequence ID" value="NC_007181.1"/>
</dbReference>
<accession>F2Z6E6</accession>
<evidence type="ECO:0000256" key="1">
    <source>
        <dbReference type="ARBA" id="ARBA00022676"/>
    </source>
</evidence>
<dbReference type="eggNOG" id="arCOG01420">
    <property type="taxonomic scope" value="Archaea"/>
</dbReference>